<comment type="similarity">
    <text evidence="2 8">Belongs to the peptidase S8 family.</text>
</comment>
<keyword evidence="5 8" id="KW-0645">Protease</keyword>
<keyword evidence="7 8" id="KW-0720">Serine protease</keyword>
<evidence type="ECO:0000256" key="8">
    <source>
        <dbReference type="PROSITE-ProRule" id="PRU01240"/>
    </source>
</evidence>
<evidence type="ECO:0000256" key="4">
    <source>
        <dbReference type="ARBA" id="ARBA00022438"/>
    </source>
</evidence>
<proteinExistence type="inferred from homology"/>
<comment type="catalytic activity">
    <reaction evidence="1">
        <text>Release of an N-terminal tripeptide from a polypeptide.</text>
        <dbReference type="EC" id="3.4.14.10"/>
    </reaction>
</comment>
<dbReference type="PANTHER" id="PTHR43806">
    <property type="entry name" value="PEPTIDASE S8"/>
    <property type="match status" value="1"/>
</dbReference>
<feature type="active site" description="Charge relay system" evidence="8">
    <location>
        <position position="274"/>
    </location>
</feature>
<evidence type="ECO:0000259" key="10">
    <source>
        <dbReference type="Pfam" id="PF00082"/>
    </source>
</evidence>
<dbReference type="InterPro" id="IPR048383">
    <property type="entry name" value="TPPII_Ig-like-1"/>
</dbReference>
<evidence type="ECO:0000313" key="14">
    <source>
        <dbReference type="EMBL" id="ORX58714.1"/>
    </source>
</evidence>
<dbReference type="InterPro" id="IPR015500">
    <property type="entry name" value="Peptidase_S8_subtilisin-rel"/>
</dbReference>
<dbReference type="PROSITE" id="PS00138">
    <property type="entry name" value="SUBTILASE_SER"/>
    <property type="match status" value="1"/>
</dbReference>
<evidence type="ECO:0000256" key="5">
    <source>
        <dbReference type="ARBA" id="ARBA00022670"/>
    </source>
</evidence>
<dbReference type="STRING" id="101127.A0A1X2GPP1"/>
<keyword evidence="15" id="KW-1185">Reference proteome</keyword>
<evidence type="ECO:0000256" key="3">
    <source>
        <dbReference type="ARBA" id="ARBA00012462"/>
    </source>
</evidence>
<evidence type="ECO:0000259" key="13">
    <source>
        <dbReference type="Pfam" id="PF21316"/>
    </source>
</evidence>
<dbReference type="PROSITE" id="PS51892">
    <property type="entry name" value="SUBTILASE"/>
    <property type="match status" value="1"/>
</dbReference>
<dbReference type="GO" id="GO:0008240">
    <property type="term" value="F:tripeptidyl-peptidase activity"/>
    <property type="evidence" value="ECO:0007669"/>
    <property type="project" value="UniProtKB-EC"/>
</dbReference>
<dbReference type="PANTHER" id="PTHR43806:SF14">
    <property type="entry name" value="TRIPEPTIDYL-PEPTIDASE 2"/>
    <property type="match status" value="1"/>
</dbReference>
<dbReference type="InterPro" id="IPR036852">
    <property type="entry name" value="Peptidase_S8/S53_dom_sf"/>
</dbReference>
<dbReference type="Gene3D" id="2.20.25.690">
    <property type="match status" value="1"/>
</dbReference>
<dbReference type="InterPro" id="IPR000209">
    <property type="entry name" value="Peptidase_S8/S53_dom"/>
</dbReference>
<gene>
    <name evidence="14" type="ORF">DM01DRAFT_1318113</name>
</gene>
<reference evidence="14 15" key="1">
    <citation type="submission" date="2016-07" db="EMBL/GenBank/DDBJ databases">
        <title>Pervasive Adenine N6-methylation of Active Genes in Fungi.</title>
        <authorList>
            <consortium name="DOE Joint Genome Institute"/>
            <person name="Mondo S.J."/>
            <person name="Dannebaum R.O."/>
            <person name="Kuo R.C."/>
            <person name="Labutti K."/>
            <person name="Haridas S."/>
            <person name="Kuo A."/>
            <person name="Salamov A."/>
            <person name="Ahrendt S.R."/>
            <person name="Lipzen A."/>
            <person name="Sullivan W."/>
            <person name="Andreopoulos W.B."/>
            <person name="Clum A."/>
            <person name="Lindquist E."/>
            <person name="Daum C."/>
            <person name="Ramamoorthy G.K."/>
            <person name="Gryganskyi A."/>
            <person name="Culley D."/>
            <person name="Magnuson J.K."/>
            <person name="James T.Y."/>
            <person name="O'Malley M.A."/>
            <person name="Stajich J.E."/>
            <person name="Spatafora J.W."/>
            <person name="Visel A."/>
            <person name="Grigoriev I.V."/>
        </authorList>
    </citation>
    <scope>NUCLEOTIDE SEQUENCE [LARGE SCALE GENOMIC DNA]</scope>
    <source>
        <strain evidence="14 15">NRRL 3301</strain>
    </source>
</reference>
<dbReference type="PRINTS" id="PR00723">
    <property type="entry name" value="SUBTILISIN"/>
</dbReference>
<dbReference type="Pfam" id="PF12580">
    <property type="entry name" value="TPPII"/>
    <property type="match status" value="1"/>
</dbReference>
<protein>
    <recommendedName>
        <fullName evidence="3">tripeptidyl-peptidase II</fullName>
        <ecNumber evidence="3">3.4.14.10</ecNumber>
    </recommendedName>
</protein>
<feature type="domain" description="Tripeptidyl peptidase II second Ig-like" evidence="11">
    <location>
        <begin position="811"/>
        <end position="997"/>
    </location>
</feature>
<evidence type="ECO:0000259" key="11">
    <source>
        <dbReference type="Pfam" id="PF12580"/>
    </source>
</evidence>
<organism evidence="14 15">
    <name type="scientific">Hesseltinella vesiculosa</name>
    <dbReference type="NCBI Taxonomy" id="101127"/>
    <lineage>
        <taxon>Eukaryota</taxon>
        <taxon>Fungi</taxon>
        <taxon>Fungi incertae sedis</taxon>
        <taxon>Mucoromycota</taxon>
        <taxon>Mucoromycotina</taxon>
        <taxon>Mucoromycetes</taxon>
        <taxon>Mucorales</taxon>
        <taxon>Cunninghamellaceae</taxon>
        <taxon>Hesseltinella</taxon>
    </lineage>
</organism>
<feature type="active site" description="Charge relay system" evidence="8">
    <location>
        <position position="46"/>
    </location>
</feature>
<feature type="domain" description="Tripeptidyl-peptidase II galactose-binding" evidence="13">
    <location>
        <begin position="669"/>
        <end position="767"/>
    </location>
</feature>
<keyword evidence="4" id="KW-0031">Aminopeptidase</keyword>
<dbReference type="InterPro" id="IPR050131">
    <property type="entry name" value="Peptidase_S8_subtilisin-like"/>
</dbReference>
<dbReference type="EC" id="3.4.14.10" evidence="3"/>
<dbReference type="InterPro" id="IPR023828">
    <property type="entry name" value="Peptidase_S8_Ser-AS"/>
</dbReference>
<dbReference type="Pfam" id="PF21316">
    <property type="entry name" value="TPPII_GBD"/>
    <property type="match status" value="1"/>
</dbReference>
<dbReference type="SUPFAM" id="SSF52743">
    <property type="entry name" value="Subtilisin-like"/>
    <property type="match status" value="1"/>
</dbReference>
<dbReference type="Gene3D" id="3.40.50.200">
    <property type="entry name" value="Peptidase S8/S53 domain"/>
    <property type="match status" value="1"/>
</dbReference>
<dbReference type="EMBL" id="MCGT01000006">
    <property type="protein sequence ID" value="ORX58714.1"/>
    <property type="molecule type" value="Genomic_DNA"/>
</dbReference>
<feature type="domain" description="Tripeptidyl-peptidase II first Ig-like" evidence="12">
    <location>
        <begin position="530"/>
        <end position="652"/>
    </location>
</feature>
<name>A0A1X2GPP1_9FUNG</name>
<dbReference type="Pfam" id="PF21223">
    <property type="entry name" value="TPPII_Ig-like-1"/>
    <property type="match status" value="1"/>
</dbReference>
<evidence type="ECO:0000313" key="15">
    <source>
        <dbReference type="Proteomes" id="UP000242146"/>
    </source>
</evidence>
<evidence type="ECO:0000256" key="2">
    <source>
        <dbReference type="ARBA" id="ARBA00011073"/>
    </source>
</evidence>
<keyword evidence="6 8" id="KW-0378">Hydrolase</keyword>
<feature type="domain" description="Peptidase S8/S53" evidence="10">
    <location>
        <begin position="37"/>
        <end position="499"/>
    </location>
</feature>
<dbReference type="Gene3D" id="2.60.40.3170">
    <property type="match status" value="1"/>
</dbReference>
<evidence type="ECO:0000259" key="12">
    <source>
        <dbReference type="Pfam" id="PF21223"/>
    </source>
</evidence>
<dbReference type="InterPro" id="IPR048384">
    <property type="entry name" value="TPPII_GBD"/>
</dbReference>
<dbReference type="InterPro" id="IPR022229">
    <property type="entry name" value="TPPII_Ig-like-2"/>
</dbReference>
<dbReference type="GO" id="GO:0004177">
    <property type="term" value="F:aminopeptidase activity"/>
    <property type="evidence" value="ECO:0007669"/>
    <property type="project" value="UniProtKB-KW"/>
</dbReference>
<accession>A0A1X2GPP1</accession>
<dbReference type="GO" id="GO:0004252">
    <property type="term" value="F:serine-type endopeptidase activity"/>
    <property type="evidence" value="ECO:0007669"/>
    <property type="project" value="UniProtKB-UniRule"/>
</dbReference>
<dbReference type="InterPro" id="IPR046940">
    <property type="entry name" value="TPPII_Ig-like_sf"/>
</dbReference>
<feature type="non-terminal residue" evidence="14">
    <location>
        <position position="1"/>
    </location>
</feature>
<evidence type="ECO:0000256" key="6">
    <source>
        <dbReference type="ARBA" id="ARBA00022801"/>
    </source>
</evidence>
<dbReference type="Gene3D" id="1.25.40.710">
    <property type="match status" value="1"/>
</dbReference>
<evidence type="ECO:0000256" key="7">
    <source>
        <dbReference type="ARBA" id="ARBA00022825"/>
    </source>
</evidence>
<keyword evidence="9" id="KW-0175">Coiled coil</keyword>
<feature type="active site" description="Charge relay system" evidence="8">
    <location>
        <position position="460"/>
    </location>
</feature>
<dbReference type="Pfam" id="PF00082">
    <property type="entry name" value="Peptidase_S8"/>
    <property type="match status" value="1"/>
</dbReference>
<dbReference type="GO" id="GO:0006508">
    <property type="term" value="P:proteolysis"/>
    <property type="evidence" value="ECO:0007669"/>
    <property type="project" value="UniProtKB-KW"/>
</dbReference>
<evidence type="ECO:0000256" key="9">
    <source>
        <dbReference type="SAM" id="Coils"/>
    </source>
</evidence>
<dbReference type="GO" id="GO:0005829">
    <property type="term" value="C:cytosol"/>
    <property type="evidence" value="ECO:0007669"/>
    <property type="project" value="TreeGrafter"/>
</dbReference>
<evidence type="ECO:0000256" key="1">
    <source>
        <dbReference type="ARBA" id="ARBA00001910"/>
    </source>
</evidence>
<sequence>MMSSVNKPINEYPSHGLMPKQDTQAASFMKKFPEYDGRNTVVAILDTGVDPGAEGMQVTTNGKPKIIDIVDCTGGGDVDTSTIVKASTKEINGKQASVLEGLSGRTLVIDPSWKNPSGDFHLGLKRAYELFPTELVSRLKSERRTNFEVKHSQLLSAAQTALNEFNKKNTDPAEEPLLQQRKDLENRVEQLKKQMEQYEDPGVILDCVVFNDGKDWRAVVDVTETGELQGQPALADYRKELQYHTFGQEDLLNFSVNIYDDGDLLSIVTVSGSHGTHVAGITAGNFPEDPTLNGVAPGAQLVSLRIGDSRLGSMETAIGLTRAAAHMAMHDIDLANMSYGESSGSPVDGYFIEMLAKEAIAKSGCIFVTSAGNDGPCFSSIGAPAGMHSSFITVGAYVKHAQMQAEYALLESVAERPYTWSSRGPCVDGYIGVDIYAPGSAITSVPVYGLEKLALKNGTSMSSPNACGCIALLVSALKGEKTDYTPFRLKNAVVQTGKSVNDPLGVGFIQVDKAWDYLEAYKERKDVDINFEVFTHRGGKQRGIYLREAEETSQPQYIPTEVAPTFMGEKDTENPKYNRAKFEYDARVALVATQSWISAPDFVYLHSGGNTFPIKVDPTALSTSEFHFGEVLGYDTACPDRGPLFRIPVSVVKPSVTSTGSISYEKVEYGPGDIIRRFVHVPEGATHCELTLRARAPQGTSPARFMLHLLQLIPCKSQKDKQTYTFMLGSGSFANPDTEDQVIVKRFGVKGGLNLEVALAQFWSGLGKHAVELSLEFHGVQVGGCLTTGNKNVIKLDPEVTRLDICAPIRREEDLSISVNFSSLRKFIRPTEAVLAPLKADRNTLPTTRILYGLTLTYDFKVDANTTITPYFPAVMDQLYEHYLAGVIGIVYDANRKVVGYLDVFQHNFTLATKGDYTIQLQVSTEDEGVLEKLKATICELNIKLSSGPSFNTFKRIADAFTNEKSNFTNGILERKNQRTVYVATPFTKDWLPSQAKPGDALVGTMALQSKASGKYTVVYPVPPAASTDSKKDNGKKNDDNATLKELEKGLTDLRLASLKKLDKKSDAYKSLVSELDDSDVDVLAYKLSQVWAGEDGKSSVTDVLQGKASLSKQELQTIVDLAAKIEEQYDTTTLLTFYAVPKPAIETDDQKRDRKDNDKKKQALVKALQNRVAALTLLEDDADEASVTERRKQADALSMWSRDEKQDADLTAVMIQVCRERKARRYGNALELIQKFLDTTAVQADTLKNVASAWEVRQDLYTDLSWPLWKDYDTKWNLIRHPPGGFAPL</sequence>
<dbReference type="Proteomes" id="UP000242146">
    <property type="component" value="Unassembled WGS sequence"/>
</dbReference>
<dbReference type="InterPro" id="IPR046939">
    <property type="entry name" value="TPPII_C_sf"/>
</dbReference>
<dbReference type="OrthoDB" id="10256524at2759"/>
<comment type="caution">
    <text evidence="14">The sequence shown here is derived from an EMBL/GenBank/DDBJ whole genome shotgun (WGS) entry which is preliminary data.</text>
</comment>
<feature type="coiled-coil region" evidence="9">
    <location>
        <begin position="174"/>
        <end position="201"/>
    </location>
</feature>